<dbReference type="GO" id="GO:0000976">
    <property type="term" value="F:transcription cis-regulatory region binding"/>
    <property type="evidence" value="ECO:0007669"/>
    <property type="project" value="UniProtKB-ARBA"/>
</dbReference>
<comment type="similarity">
    <text evidence="8">Belongs to the AP2/ERF transcription factor family. ERF subfamily.</text>
</comment>
<dbReference type="InterPro" id="IPR051758">
    <property type="entry name" value="ERF/AP2-like"/>
</dbReference>
<feature type="domain" description="AP2/ERF" evidence="9">
    <location>
        <begin position="1"/>
        <end position="42"/>
    </location>
</feature>
<dbReference type="PANTHER" id="PTHR31657">
    <property type="entry name" value="ETHYLENE-RESPONSIVE TRANSCRIPTION FACTOR ERF061"/>
    <property type="match status" value="1"/>
</dbReference>
<evidence type="ECO:0000259" key="9">
    <source>
        <dbReference type="PROSITE" id="PS51032"/>
    </source>
</evidence>
<proteinExistence type="inferred from homology"/>
<keyword evidence="5" id="KW-0010">Activator</keyword>
<reference evidence="10 11" key="3">
    <citation type="submission" date="2019-11" db="EMBL/GenBank/DDBJ databases">
        <title>A de novo genome assembly of a pear dwarfing rootstock.</title>
        <authorList>
            <person name="Wang F."/>
            <person name="Wang J."/>
            <person name="Li S."/>
            <person name="Zhang Y."/>
            <person name="Fang M."/>
            <person name="Ma L."/>
            <person name="Zhao Y."/>
            <person name="Jiang S."/>
        </authorList>
    </citation>
    <scope>NUCLEOTIDE SEQUENCE [LARGE SCALE GENOMIC DNA]</scope>
    <source>
        <strain evidence="10">S2</strain>
        <tissue evidence="10">Leaf</tissue>
    </source>
</reference>
<comment type="subcellular location">
    <subcellularLocation>
        <location evidence="1">Nucleus</location>
    </subcellularLocation>
</comment>
<dbReference type="Proteomes" id="UP000327157">
    <property type="component" value="Chromosome 11"/>
</dbReference>
<gene>
    <name evidence="10" type="ORF">D8674_005998</name>
</gene>
<reference evidence="10 11" key="1">
    <citation type="submission" date="2019-09" db="EMBL/GenBank/DDBJ databases">
        <authorList>
            <person name="Ou C."/>
        </authorList>
    </citation>
    <scope>NUCLEOTIDE SEQUENCE [LARGE SCALE GENOMIC DNA]</scope>
    <source>
        <strain evidence="10">S2</strain>
        <tissue evidence="10">Leaf</tissue>
    </source>
</reference>
<dbReference type="GO" id="GO:0005634">
    <property type="term" value="C:nucleus"/>
    <property type="evidence" value="ECO:0007669"/>
    <property type="project" value="UniProtKB-SubCell"/>
</dbReference>
<dbReference type="PANTHER" id="PTHR31657:SF87">
    <property type="entry name" value="ETHYLENE-RESPONSIVE TRANSCRIPTION FACTOR RAP2-13"/>
    <property type="match status" value="1"/>
</dbReference>
<sequence>MKNHTRLWLRTFDMTEEVALAYDKAAYKLKGDFARLSACTFAITSSSSEAASASTRVMVCLVTEKLREEMGRFGNAIIFCDMSDRAQEEWSKVGIEGG</sequence>
<dbReference type="Gene3D" id="3.30.730.10">
    <property type="entry name" value="AP2/ERF domain"/>
    <property type="match status" value="1"/>
</dbReference>
<keyword evidence="6" id="KW-0804">Transcription</keyword>
<keyword evidence="7" id="KW-0539">Nucleus</keyword>
<dbReference type="EMBL" id="SMOL01000559">
    <property type="protein sequence ID" value="KAB2606281.1"/>
    <property type="molecule type" value="Genomic_DNA"/>
</dbReference>
<protein>
    <submittedName>
        <fullName evidence="10">AP2-binding protein</fullName>
    </submittedName>
</protein>
<name>A0A5N5FXF4_9ROSA</name>
<evidence type="ECO:0000256" key="5">
    <source>
        <dbReference type="ARBA" id="ARBA00023159"/>
    </source>
</evidence>
<evidence type="ECO:0000256" key="3">
    <source>
        <dbReference type="ARBA" id="ARBA00023015"/>
    </source>
</evidence>
<dbReference type="InterPro" id="IPR036955">
    <property type="entry name" value="AP2/ERF_dom_sf"/>
</dbReference>
<dbReference type="InterPro" id="IPR016177">
    <property type="entry name" value="DNA-bd_dom_sf"/>
</dbReference>
<accession>A0A5N5FXF4</accession>
<dbReference type="InterPro" id="IPR001471">
    <property type="entry name" value="AP2/ERF_dom"/>
</dbReference>
<dbReference type="AlphaFoldDB" id="A0A5N5FXF4"/>
<dbReference type="GO" id="GO:0003700">
    <property type="term" value="F:DNA-binding transcription factor activity"/>
    <property type="evidence" value="ECO:0007669"/>
    <property type="project" value="InterPro"/>
</dbReference>
<keyword evidence="4" id="KW-0238">DNA-binding</keyword>
<evidence type="ECO:0000313" key="10">
    <source>
        <dbReference type="EMBL" id="KAB2606281.1"/>
    </source>
</evidence>
<comment type="caution">
    <text evidence="10">The sequence shown here is derived from an EMBL/GenBank/DDBJ whole genome shotgun (WGS) entry which is preliminary data.</text>
</comment>
<keyword evidence="2" id="KW-0936">Ethylene signaling pathway</keyword>
<keyword evidence="11" id="KW-1185">Reference proteome</keyword>
<reference evidence="11" key="2">
    <citation type="submission" date="2019-10" db="EMBL/GenBank/DDBJ databases">
        <title>A de novo genome assembly of a pear dwarfing rootstock.</title>
        <authorList>
            <person name="Wang F."/>
            <person name="Wang J."/>
            <person name="Li S."/>
            <person name="Zhang Y."/>
            <person name="Fang M."/>
            <person name="Ma L."/>
            <person name="Zhao Y."/>
            <person name="Jiang S."/>
        </authorList>
    </citation>
    <scope>NUCLEOTIDE SEQUENCE [LARGE SCALE GENOMIC DNA]</scope>
</reference>
<evidence type="ECO:0000313" key="11">
    <source>
        <dbReference type="Proteomes" id="UP000327157"/>
    </source>
</evidence>
<evidence type="ECO:0000256" key="8">
    <source>
        <dbReference type="ARBA" id="ARBA00024343"/>
    </source>
</evidence>
<organism evidence="10 11">
    <name type="scientific">Pyrus ussuriensis x Pyrus communis</name>
    <dbReference type="NCBI Taxonomy" id="2448454"/>
    <lineage>
        <taxon>Eukaryota</taxon>
        <taxon>Viridiplantae</taxon>
        <taxon>Streptophyta</taxon>
        <taxon>Embryophyta</taxon>
        <taxon>Tracheophyta</taxon>
        <taxon>Spermatophyta</taxon>
        <taxon>Magnoliopsida</taxon>
        <taxon>eudicotyledons</taxon>
        <taxon>Gunneridae</taxon>
        <taxon>Pentapetalae</taxon>
        <taxon>rosids</taxon>
        <taxon>fabids</taxon>
        <taxon>Rosales</taxon>
        <taxon>Rosaceae</taxon>
        <taxon>Amygdaloideae</taxon>
        <taxon>Maleae</taxon>
        <taxon>Pyrus</taxon>
    </lineage>
</organism>
<evidence type="ECO:0000256" key="1">
    <source>
        <dbReference type="ARBA" id="ARBA00004123"/>
    </source>
</evidence>
<keyword evidence="3" id="KW-0805">Transcription regulation</keyword>
<evidence type="ECO:0000256" key="6">
    <source>
        <dbReference type="ARBA" id="ARBA00023163"/>
    </source>
</evidence>
<evidence type="ECO:0000256" key="2">
    <source>
        <dbReference type="ARBA" id="ARBA00022745"/>
    </source>
</evidence>
<dbReference type="GO" id="GO:0009873">
    <property type="term" value="P:ethylene-activated signaling pathway"/>
    <property type="evidence" value="ECO:0007669"/>
    <property type="project" value="UniProtKB-KW"/>
</dbReference>
<dbReference type="PROSITE" id="PS51032">
    <property type="entry name" value="AP2_ERF"/>
    <property type="match status" value="1"/>
</dbReference>
<dbReference type="SUPFAM" id="SSF54171">
    <property type="entry name" value="DNA-binding domain"/>
    <property type="match status" value="1"/>
</dbReference>
<evidence type="ECO:0000256" key="7">
    <source>
        <dbReference type="ARBA" id="ARBA00023242"/>
    </source>
</evidence>
<evidence type="ECO:0000256" key="4">
    <source>
        <dbReference type="ARBA" id="ARBA00023125"/>
    </source>
</evidence>